<keyword evidence="11" id="KW-1185">Reference proteome</keyword>
<evidence type="ECO:0000256" key="2">
    <source>
        <dbReference type="ARBA" id="ARBA00012513"/>
    </source>
</evidence>
<dbReference type="PANTHER" id="PTHR12209">
    <property type="entry name" value="NON-SPECIFIC SERINE/THREONINE PROTEIN KINASE"/>
    <property type="match status" value="1"/>
</dbReference>
<accession>A0A0R0L5Z6</accession>
<evidence type="ECO:0000256" key="3">
    <source>
        <dbReference type="ARBA" id="ARBA00022679"/>
    </source>
</evidence>
<evidence type="ECO:0000313" key="9">
    <source>
        <dbReference type="EMBL" id="KRH72088.1"/>
    </source>
</evidence>
<dbReference type="GO" id="GO:0070525">
    <property type="term" value="P:tRNA threonylcarbamoyladenosine metabolic process"/>
    <property type="evidence" value="ECO:0000318"/>
    <property type="project" value="GO_Central"/>
</dbReference>
<dbReference type="AlphaFoldDB" id="A0A0R0L5Z6"/>
<keyword evidence="3" id="KW-0808">Transferase</keyword>
<evidence type="ECO:0000256" key="8">
    <source>
        <dbReference type="ARBA" id="ARBA00048679"/>
    </source>
</evidence>
<sequence>MQSLERCVVKEHFSKKYSHPTLDSKLTLKHLNQDARCKTKARKLGVCTPMLYIVGPVLHTLTFEYVEGPSVKDVFLEFGSRDVDKECMDNIASQIGHAIGKLHDCGLVHGDLTTSNILKEWYQSVGEFIHVFLGPAMSNYPSFILCSMRNIINLCYRSQVDFVYLCVLERAILSMHSSCGNVILAAYRKSSKQCSSTLNKLAQVQQRGRKRTMVG</sequence>
<reference evidence="9 10" key="1">
    <citation type="journal article" date="2010" name="Nature">
        <title>Genome sequence of the palaeopolyploid soybean.</title>
        <authorList>
            <person name="Schmutz J."/>
            <person name="Cannon S.B."/>
            <person name="Schlueter J."/>
            <person name="Ma J."/>
            <person name="Mitros T."/>
            <person name="Nelson W."/>
            <person name="Hyten D.L."/>
            <person name="Song Q."/>
            <person name="Thelen J.J."/>
            <person name="Cheng J."/>
            <person name="Xu D."/>
            <person name="Hellsten U."/>
            <person name="May G.D."/>
            <person name="Yu Y."/>
            <person name="Sakurai T."/>
            <person name="Umezawa T."/>
            <person name="Bhattacharyya M.K."/>
            <person name="Sandhu D."/>
            <person name="Valliyodan B."/>
            <person name="Lindquist E."/>
            <person name="Peto M."/>
            <person name="Grant D."/>
            <person name="Shu S."/>
            <person name="Goodstein D."/>
            <person name="Barry K."/>
            <person name="Futrell-Griggs M."/>
            <person name="Abernathy B."/>
            <person name="Du J."/>
            <person name="Tian Z."/>
            <person name="Zhu L."/>
            <person name="Gill N."/>
            <person name="Joshi T."/>
            <person name="Libault M."/>
            <person name="Sethuraman A."/>
            <person name="Zhang X.-C."/>
            <person name="Shinozaki K."/>
            <person name="Nguyen H.T."/>
            <person name="Wing R.A."/>
            <person name="Cregan P."/>
            <person name="Specht J."/>
            <person name="Grimwood J."/>
            <person name="Rokhsar D."/>
            <person name="Stacey G."/>
            <person name="Shoemaker R.C."/>
            <person name="Jackson S.A."/>
        </authorList>
    </citation>
    <scope>NUCLEOTIDE SEQUENCE</scope>
    <source>
        <strain evidence="10">cv. Williams 82</strain>
        <tissue evidence="9">Callus</tissue>
    </source>
</reference>
<dbReference type="Gene3D" id="3.30.200.20">
    <property type="entry name" value="Phosphorylase Kinase, domain 1"/>
    <property type="match status" value="1"/>
</dbReference>
<dbReference type="EMBL" id="CM000835">
    <property type="protein sequence ID" value="KRH72088.1"/>
    <property type="molecule type" value="Genomic_DNA"/>
</dbReference>
<proteinExistence type="inferred from homology"/>
<name>A0A0R0L5Z6_SOYBN</name>
<gene>
    <name evidence="9" type="ORF">GLYMA_02G191000</name>
</gene>
<comment type="catalytic activity">
    <reaction evidence="7">
        <text>L-threonyl-[protein] + ATP = O-phospho-L-threonyl-[protein] + ADP + H(+)</text>
        <dbReference type="Rhea" id="RHEA:46608"/>
        <dbReference type="Rhea" id="RHEA-COMP:11060"/>
        <dbReference type="Rhea" id="RHEA-COMP:11605"/>
        <dbReference type="ChEBI" id="CHEBI:15378"/>
        <dbReference type="ChEBI" id="CHEBI:30013"/>
        <dbReference type="ChEBI" id="CHEBI:30616"/>
        <dbReference type="ChEBI" id="CHEBI:61977"/>
        <dbReference type="ChEBI" id="CHEBI:456216"/>
        <dbReference type="EC" id="2.7.11.1"/>
    </reaction>
</comment>
<evidence type="ECO:0000313" key="11">
    <source>
        <dbReference type="Proteomes" id="UP000008827"/>
    </source>
</evidence>
<dbReference type="EnsemblPlants" id="KRH72088">
    <property type="protein sequence ID" value="KRH72088"/>
    <property type="gene ID" value="GLYMA_02G191000"/>
</dbReference>
<dbReference type="GO" id="GO:0005524">
    <property type="term" value="F:ATP binding"/>
    <property type="evidence" value="ECO:0007669"/>
    <property type="project" value="UniProtKB-KW"/>
</dbReference>
<evidence type="ECO:0000256" key="7">
    <source>
        <dbReference type="ARBA" id="ARBA00047899"/>
    </source>
</evidence>
<dbReference type="SMR" id="A0A0R0L5Z6"/>
<dbReference type="EC" id="2.7.11.1" evidence="2"/>
<dbReference type="GO" id="GO:0005634">
    <property type="term" value="C:nucleus"/>
    <property type="evidence" value="ECO:0000318"/>
    <property type="project" value="GO_Central"/>
</dbReference>
<protein>
    <recommendedName>
        <fullName evidence="2">non-specific serine/threonine protein kinase</fullName>
        <ecNumber evidence="2">2.7.11.1</ecNumber>
    </recommendedName>
</protein>
<evidence type="ECO:0000256" key="1">
    <source>
        <dbReference type="ARBA" id="ARBA00010630"/>
    </source>
</evidence>
<organism evidence="9">
    <name type="scientific">Glycine max</name>
    <name type="common">Soybean</name>
    <name type="synonym">Glycine hispida</name>
    <dbReference type="NCBI Taxonomy" id="3847"/>
    <lineage>
        <taxon>Eukaryota</taxon>
        <taxon>Viridiplantae</taxon>
        <taxon>Streptophyta</taxon>
        <taxon>Embryophyta</taxon>
        <taxon>Tracheophyta</taxon>
        <taxon>Spermatophyta</taxon>
        <taxon>Magnoliopsida</taxon>
        <taxon>eudicotyledons</taxon>
        <taxon>Gunneridae</taxon>
        <taxon>Pentapetalae</taxon>
        <taxon>rosids</taxon>
        <taxon>fabids</taxon>
        <taxon>Fabales</taxon>
        <taxon>Fabaceae</taxon>
        <taxon>Papilionoideae</taxon>
        <taxon>50 kb inversion clade</taxon>
        <taxon>NPAAA clade</taxon>
        <taxon>indigoferoid/millettioid clade</taxon>
        <taxon>Phaseoleae</taxon>
        <taxon>Glycine</taxon>
        <taxon>Glycine subgen. Soja</taxon>
    </lineage>
</organism>
<dbReference type="Gramene" id="KRH72088">
    <property type="protein sequence ID" value="KRH72088"/>
    <property type="gene ID" value="GLYMA_02G191000"/>
</dbReference>
<dbReference type="GO" id="GO:0005829">
    <property type="term" value="C:cytosol"/>
    <property type="evidence" value="ECO:0000318"/>
    <property type="project" value="GO_Central"/>
</dbReference>
<dbReference type="PANTHER" id="PTHR12209:SF0">
    <property type="entry name" value="EKC_KEOPS COMPLEX SUBUNIT TP53RK"/>
    <property type="match status" value="1"/>
</dbReference>
<evidence type="ECO:0000256" key="5">
    <source>
        <dbReference type="ARBA" id="ARBA00022777"/>
    </source>
</evidence>
<dbReference type="SUPFAM" id="SSF56112">
    <property type="entry name" value="Protein kinase-like (PK-like)"/>
    <property type="match status" value="1"/>
</dbReference>
<dbReference type="GO" id="GO:0000408">
    <property type="term" value="C:EKC/KEOPS complex"/>
    <property type="evidence" value="ECO:0000318"/>
    <property type="project" value="GO_Central"/>
</dbReference>
<evidence type="ECO:0000256" key="4">
    <source>
        <dbReference type="ARBA" id="ARBA00022741"/>
    </source>
</evidence>
<dbReference type="STRING" id="3847.A0A0R0L5Z6"/>
<evidence type="ECO:0000313" key="10">
    <source>
        <dbReference type="EnsemblPlants" id="KRH72088"/>
    </source>
</evidence>
<keyword evidence="4" id="KW-0547">Nucleotide-binding</keyword>
<dbReference type="InParanoid" id="A0A0R0L5Z6"/>
<dbReference type="InterPro" id="IPR011009">
    <property type="entry name" value="Kinase-like_dom_sf"/>
</dbReference>
<keyword evidence="6" id="KW-0067">ATP-binding</keyword>
<comment type="catalytic activity">
    <reaction evidence="8">
        <text>L-seryl-[protein] + ATP = O-phospho-L-seryl-[protein] + ADP + H(+)</text>
        <dbReference type="Rhea" id="RHEA:17989"/>
        <dbReference type="Rhea" id="RHEA-COMP:9863"/>
        <dbReference type="Rhea" id="RHEA-COMP:11604"/>
        <dbReference type="ChEBI" id="CHEBI:15378"/>
        <dbReference type="ChEBI" id="CHEBI:29999"/>
        <dbReference type="ChEBI" id="CHEBI:30616"/>
        <dbReference type="ChEBI" id="CHEBI:83421"/>
        <dbReference type="ChEBI" id="CHEBI:456216"/>
        <dbReference type="EC" id="2.7.11.1"/>
    </reaction>
</comment>
<reference evidence="10" key="2">
    <citation type="submission" date="2018-02" db="UniProtKB">
        <authorList>
            <consortium name="EnsemblPlants"/>
        </authorList>
    </citation>
    <scope>IDENTIFICATION</scope>
    <source>
        <strain evidence="10">Williams 82</strain>
    </source>
</reference>
<comment type="similarity">
    <text evidence="1">Belongs to the protein kinase superfamily. BUD32 family.</text>
</comment>
<dbReference type="Proteomes" id="UP000008827">
    <property type="component" value="Chromosome 2"/>
</dbReference>
<dbReference type="GO" id="GO:0004674">
    <property type="term" value="F:protein serine/threonine kinase activity"/>
    <property type="evidence" value="ECO:0000318"/>
    <property type="project" value="GO_Central"/>
</dbReference>
<dbReference type="Gene3D" id="1.10.510.10">
    <property type="entry name" value="Transferase(Phosphotransferase) domain 1"/>
    <property type="match status" value="1"/>
</dbReference>
<evidence type="ECO:0000256" key="6">
    <source>
        <dbReference type="ARBA" id="ARBA00022840"/>
    </source>
</evidence>
<keyword evidence="5" id="KW-0418">Kinase</keyword>
<reference evidence="9" key="3">
    <citation type="submission" date="2018-07" db="EMBL/GenBank/DDBJ databases">
        <title>WGS assembly of Glycine max.</title>
        <authorList>
            <person name="Schmutz J."/>
            <person name="Cannon S."/>
            <person name="Schlueter J."/>
            <person name="Ma J."/>
            <person name="Mitros T."/>
            <person name="Nelson W."/>
            <person name="Hyten D."/>
            <person name="Song Q."/>
            <person name="Thelen J."/>
            <person name="Cheng J."/>
            <person name="Xu D."/>
            <person name="Hellsten U."/>
            <person name="May G."/>
            <person name="Yu Y."/>
            <person name="Sakurai T."/>
            <person name="Umezawa T."/>
            <person name="Bhattacharyya M."/>
            <person name="Sandhu D."/>
            <person name="Valliyodan B."/>
            <person name="Lindquist E."/>
            <person name="Peto M."/>
            <person name="Grant D."/>
            <person name="Shu S."/>
            <person name="Goodstein D."/>
            <person name="Barry K."/>
            <person name="Futrell-Griggs M."/>
            <person name="Abernathy B."/>
            <person name="Du J."/>
            <person name="Tian Z."/>
            <person name="Zhu L."/>
            <person name="Gill N."/>
            <person name="Joshi T."/>
            <person name="Libault M."/>
            <person name="Sethuraman A."/>
            <person name="Zhang X."/>
            <person name="Shinozaki K."/>
            <person name="Nguyen H."/>
            <person name="Wing R."/>
            <person name="Cregan P."/>
            <person name="Specht J."/>
            <person name="Grimwood J."/>
            <person name="Rokhsar D."/>
            <person name="Stacey G."/>
            <person name="Shoemaker R."/>
            <person name="Jackson S."/>
        </authorList>
    </citation>
    <scope>NUCLEOTIDE SEQUENCE</scope>
    <source>
        <tissue evidence="9">Callus</tissue>
    </source>
</reference>